<protein>
    <submittedName>
        <fullName evidence="3">DUF3999 family protein</fullName>
    </submittedName>
</protein>
<evidence type="ECO:0000313" key="5">
    <source>
        <dbReference type="Proteomes" id="UP000285951"/>
    </source>
</evidence>
<evidence type="ECO:0000313" key="3">
    <source>
        <dbReference type="EMBL" id="MUP38999.1"/>
    </source>
</evidence>
<evidence type="ECO:0000313" key="6">
    <source>
        <dbReference type="Proteomes" id="UP000462449"/>
    </source>
</evidence>
<dbReference type="Proteomes" id="UP000285951">
    <property type="component" value="Unassembled WGS sequence"/>
</dbReference>
<gene>
    <name evidence="4" type="ORF">DWB62_014355</name>
    <name evidence="3" type="ORF">GNY23_14355</name>
</gene>
<evidence type="ECO:0000256" key="1">
    <source>
        <dbReference type="SAM" id="Phobius"/>
    </source>
</evidence>
<dbReference type="EMBL" id="WOTW01000037">
    <property type="protein sequence ID" value="MUP38999.1"/>
    <property type="molecule type" value="Genomic_DNA"/>
</dbReference>
<dbReference type="Gene3D" id="2.60.120.260">
    <property type="entry name" value="Galactose-binding domain-like"/>
    <property type="match status" value="2"/>
</dbReference>
<dbReference type="InterPro" id="IPR025060">
    <property type="entry name" value="DUF3999"/>
</dbReference>
<dbReference type="SUPFAM" id="SSF49785">
    <property type="entry name" value="Galactose-binding domain-like"/>
    <property type="match status" value="1"/>
</dbReference>
<keyword evidence="2" id="KW-0732">Signal</keyword>
<sequence length="413" mass="47876">MKNKACFILLLFAFTNSFGQQNNFNFKREIIGTNDQWHKLELPNEILAKLSPNLNDIRIIGISEQNDTLEAPYIIHSTKDQIKNVNVDFKLLNQSRNKNGYYFTFKVPTSNSINQIQLNFEQENFDWKTSLEGSQDQQNWYTLVEDYRILSINNAHTNYQFSKLNFPNANYAFYRIGIKSAEKPKLESAALSLKEIVKGKSRNYKIKKTNTIENKKLQQTELDIDLGSPVVINDLKINIRKSFDYYRPVHIQYVTDSTKTEQGWKYNYQTLASGTLNSIEKNEFKFSNTIAQHVKIIIKNSDNEALSIRNIEIGGSIYELLVRFSKPAKYFLYYGNNNTRKPNYDISRFSDNIPKSITTLALGDEEIITKSETPKSEPLFANENWLWAVMALIILILGGFTLKMIKKTDEREV</sequence>
<accession>A0A7M4D8M0</accession>
<keyword evidence="5" id="KW-1185">Reference proteome</keyword>
<reference evidence="4 5" key="1">
    <citation type="submission" date="2019-11" db="EMBL/GenBank/DDBJ databases">
        <title>Draft genome sequence of Labilibaculum sp. strain SYP isolated from Black Sea.</title>
        <authorList>
            <person name="Yadav S."/>
            <person name="Villanueva L."/>
        </authorList>
    </citation>
    <scope>NUCLEOTIDE SEQUENCE [LARGE SCALE GENOMIC DNA]</scope>
    <source>
        <strain evidence="4 5">44</strain>
    </source>
</reference>
<dbReference type="RefSeq" id="WP_156196503.1">
    <property type="nucleotide sequence ID" value="NZ_QTZN02000037.1"/>
</dbReference>
<dbReference type="InterPro" id="IPR008979">
    <property type="entry name" value="Galactose-bd-like_sf"/>
</dbReference>
<proteinExistence type="predicted"/>
<keyword evidence="1" id="KW-1133">Transmembrane helix</keyword>
<dbReference type="OrthoDB" id="994644at2"/>
<organism evidence="3 6">
    <name type="scientific">Labilibaculum euxinus</name>
    <dbReference type="NCBI Taxonomy" id="2686357"/>
    <lineage>
        <taxon>Bacteria</taxon>
        <taxon>Pseudomonadati</taxon>
        <taxon>Bacteroidota</taxon>
        <taxon>Bacteroidia</taxon>
        <taxon>Marinilabiliales</taxon>
        <taxon>Marinifilaceae</taxon>
        <taxon>Labilibaculum</taxon>
    </lineage>
</organism>
<reference evidence="3 6" key="2">
    <citation type="submission" date="2019-12" db="EMBL/GenBank/DDBJ databases">
        <title>Draft genome sequence of Labilibaculum sp. strain 44 isolated from deep waters of Black Sea.</title>
        <authorList>
            <person name="Yadav S."/>
            <person name="Villanueva L."/>
        </authorList>
    </citation>
    <scope>NUCLEOTIDE SEQUENCE [LARGE SCALE GENOMIC DNA]</scope>
    <source>
        <strain evidence="3 6">44</strain>
    </source>
</reference>
<keyword evidence="1" id="KW-0812">Transmembrane</keyword>
<dbReference type="AlphaFoldDB" id="A0A7M4D8M0"/>
<feature type="signal peptide" evidence="2">
    <location>
        <begin position="1"/>
        <end position="19"/>
    </location>
</feature>
<keyword evidence="1" id="KW-0472">Membrane</keyword>
<evidence type="ECO:0000256" key="2">
    <source>
        <dbReference type="SAM" id="SignalP"/>
    </source>
</evidence>
<dbReference type="EMBL" id="QTZN02000037">
    <property type="protein sequence ID" value="MVB08204.1"/>
    <property type="molecule type" value="Genomic_DNA"/>
</dbReference>
<feature type="chain" id="PRO_5029868958" evidence="2">
    <location>
        <begin position="20"/>
        <end position="413"/>
    </location>
</feature>
<evidence type="ECO:0000313" key="4">
    <source>
        <dbReference type="EMBL" id="MVB08204.1"/>
    </source>
</evidence>
<comment type="caution">
    <text evidence="3">The sequence shown here is derived from an EMBL/GenBank/DDBJ whole genome shotgun (WGS) entry which is preliminary data.</text>
</comment>
<dbReference type="Proteomes" id="UP000462449">
    <property type="component" value="Unassembled WGS sequence"/>
</dbReference>
<name>A0A7M4D8M0_9BACT</name>
<feature type="transmembrane region" description="Helical" evidence="1">
    <location>
        <begin position="385"/>
        <end position="405"/>
    </location>
</feature>
<dbReference type="Pfam" id="PF13163">
    <property type="entry name" value="DUF3999"/>
    <property type="match status" value="1"/>
</dbReference>